<dbReference type="Proteomes" id="UP000019141">
    <property type="component" value="Unassembled WGS sequence"/>
</dbReference>
<evidence type="ECO:0000313" key="2">
    <source>
        <dbReference type="Proteomes" id="UP000019141"/>
    </source>
</evidence>
<evidence type="ECO:0000313" key="1">
    <source>
        <dbReference type="EMBL" id="ETX00575.1"/>
    </source>
</evidence>
<reference evidence="1 2" key="1">
    <citation type="journal article" date="2014" name="Nature">
        <title>An environmental bacterial taxon with a large and distinct metabolic repertoire.</title>
        <authorList>
            <person name="Wilson M.C."/>
            <person name="Mori T."/>
            <person name="Ruckert C."/>
            <person name="Uria A.R."/>
            <person name="Helf M.J."/>
            <person name="Takada K."/>
            <person name="Gernert C."/>
            <person name="Steffens U.A."/>
            <person name="Heycke N."/>
            <person name="Schmitt S."/>
            <person name="Rinke C."/>
            <person name="Helfrich E.J."/>
            <person name="Brachmann A.O."/>
            <person name="Gurgui C."/>
            <person name="Wakimoto T."/>
            <person name="Kracht M."/>
            <person name="Crusemann M."/>
            <person name="Hentschel U."/>
            <person name="Abe I."/>
            <person name="Matsunaga S."/>
            <person name="Kalinowski J."/>
            <person name="Takeyama H."/>
            <person name="Piel J."/>
        </authorList>
    </citation>
    <scope>NUCLEOTIDE SEQUENCE [LARGE SCALE GENOMIC DNA]</scope>
    <source>
        <strain evidence="2">TSY1</strain>
    </source>
</reference>
<dbReference type="AlphaFoldDB" id="W4LRR4"/>
<accession>W4LRR4</accession>
<dbReference type="HOGENOM" id="CLU_3133537_0_0_7"/>
<keyword evidence="2" id="KW-1185">Reference proteome</keyword>
<proteinExistence type="predicted"/>
<organism evidence="1 2">
    <name type="scientific">Entotheonella factor</name>
    <dbReference type="NCBI Taxonomy" id="1429438"/>
    <lineage>
        <taxon>Bacteria</taxon>
        <taxon>Pseudomonadati</taxon>
        <taxon>Nitrospinota/Tectimicrobiota group</taxon>
        <taxon>Candidatus Tectimicrobiota</taxon>
        <taxon>Candidatus Entotheonellia</taxon>
        <taxon>Candidatus Entotheonellales</taxon>
        <taxon>Candidatus Entotheonellaceae</taxon>
        <taxon>Candidatus Entotheonella</taxon>
    </lineage>
</organism>
<dbReference type="EMBL" id="AZHW01000324">
    <property type="protein sequence ID" value="ETX00575.1"/>
    <property type="molecule type" value="Genomic_DNA"/>
</dbReference>
<sequence>MTNALPPQSEVAFPKEAATFDLDIDPQVAQQKKAQRDYYHNSSCLLRDS</sequence>
<protein>
    <submittedName>
        <fullName evidence="1">Uncharacterized protein</fullName>
    </submittedName>
</protein>
<comment type="caution">
    <text evidence="1">The sequence shown here is derived from an EMBL/GenBank/DDBJ whole genome shotgun (WGS) entry which is preliminary data.</text>
</comment>
<name>W4LRR4_ENTF1</name>
<gene>
    <name evidence="1" type="ORF">ETSY1_10760</name>
</gene>